<dbReference type="PROSITE" id="PS51257">
    <property type="entry name" value="PROKAR_LIPOPROTEIN"/>
    <property type="match status" value="1"/>
</dbReference>
<dbReference type="EMBL" id="FNCZ01000014">
    <property type="protein sequence ID" value="SDI60183.1"/>
    <property type="molecule type" value="Genomic_DNA"/>
</dbReference>
<dbReference type="AlphaFoldDB" id="A0A1G8LX25"/>
<dbReference type="STRING" id="262004.SAMN04489796_11413"/>
<dbReference type="Proteomes" id="UP000199492">
    <property type="component" value="Unassembled WGS sequence"/>
</dbReference>
<gene>
    <name evidence="1" type="ORF">SAMN04489796_11413</name>
</gene>
<keyword evidence="2" id="KW-1185">Reference proteome</keyword>
<evidence type="ECO:0008006" key="3">
    <source>
        <dbReference type="Google" id="ProtNLM"/>
    </source>
</evidence>
<name>A0A1G8LX25_9FLAO</name>
<accession>A0A1G8LX25</accession>
<sequence>MKHILFLLIIIVFTSCAKKRHTEAEQIKVFYKGYKNSDYNLIKNALADSLTTVFGDYTTTYSQQIYYEQFKWDSIFKPDYELVDLNHKDGQLVATVSMRSLKLEFLKNNPMTCRYQFQFTSGKISRIKELDCNGVDWTVWQNEVNALANWIKINHPEMDGFIHDLSMKGALNYVKAIELYKNREVD</sequence>
<dbReference type="RefSeq" id="WP_092471116.1">
    <property type="nucleotide sequence ID" value="NZ_FNCZ01000014.1"/>
</dbReference>
<dbReference type="OrthoDB" id="1121874at2"/>
<protein>
    <recommendedName>
        <fullName evidence="3">SnoaL-like domain-containing protein</fullName>
    </recommendedName>
</protein>
<proteinExistence type="predicted"/>
<evidence type="ECO:0000313" key="1">
    <source>
        <dbReference type="EMBL" id="SDI60183.1"/>
    </source>
</evidence>
<evidence type="ECO:0000313" key="2">
    <source>
        <dbReference type="Proteomes" id="UP000199492"/>
    </source>
</evidence>
<organism evidence="1 2">
    <name type="scientific">Winogradskyella thalassocola</name>
    <dbReference type="NCBI Taxonomy" id="262004"/>
    <lineage>
        <taxon>Bacteria</taxon>
        <taxon>Pseudomonadati</taxon>
        <taxon>Bacteroidota</taxon>
        <taxon>Flavobacteriia</taxon>
        <taxon>Flavobacteriales</taxon>
        <taxon>Flavobacteriaceae</taxon>
        <taxon>Winogradskyella</taxon>
    </lineage>
</organism>
<reference evidence="2" key="1">
    <citation type="submission" date="2016-10" db="EMBL/GenBank/DDBJ databases">
        <authorList>
            <person name="Varghese N."/>
            <person name="Submissions S."/>
        </authorList>
    </citation>
    <scope>NUCLEOTIDE SEQUENCE [LARGE SCALE GENOMIC DNA]</scope>
    <source>
        <strain evidence="2">DSM 15363</strain>
    </source>
</reference>